<keyword evidence="4" id="KW-1185">Reference proteome</keyword>
<dbReference type="STRING" id="1724.GCA_001044175_00311"/>
<feature type="region of interest" description="Disordered" evidence="1">
    <location>
        <begin position="1"/>
        <end position="21"/>
    </location>
</feature>
<dbReference type="Proteomes" id="UP000221653">
    <property type="component" value="Unassembled WGS sequence"/>
</dbReference>
<dbReference type="EMBL" id="PDJF01000001">
    <property type="protein sequence ID" value="PFG27145.1"/>
    <property type="molecule type" value="Genomic_DNA"/>
</dbReference>
<reference evidence="3 4" key="1">
    <citation type="submission" date="2017-10" db="EMBL/GenBank/DDBJ databases">
        <title>Sequencing the genomes of 1000 actinobacteria strains.</title>
        <authorList>
            <person name="Klenk H.-P."/>
        </authorList>
    </citation>
    <scope>NUCLEOTIDE SEQUENCE [LARGE SCALE GENOMIC DNA]</scope>
    <source>
        <strain evidence="3 4">DSM 20688</strain>
    </source>
</reference>
<evidence type="ECO:0000256" key="2">
    <source>
        <dbReference type="SAM" id="Phobius"/>
    </source>
</evidence>
<organism evidence="3 4">
    <name type="scientific">Corynebacterium renale</name>
    <dbReference type="NCBI Taxonomy" id="1724"/>
    <lineage>
        <taxon>Bacteria</taxon>
        <taxon>Bacillati</taxon>
        <taxon>Actinomycetota</taxon>
        <taxon>Actinomycetes</taxon>
        <taxon>Mycobacteriales</taxon>
        <taxon>Corynebacteriaceae</taxon>
        <taxon>Corynebacterium</taxon>
    </lineage>
</organism>
<dbReference type="InterPro" id="IPR021385">
    <property type="entry name" value="DUF3017"/>
</dbReference>
<sequence>MPNSPYKATHEEALANPHSVDQRPSLLPEWAQKLLVVLFVVMVAASGVWAVTEHWRRATTMLGVAMLWLAAARGVCDDRYVGLFSVRSRRFDVAFCTLVGAALTFLGVSVDALGS</sequence>
<keyword evidence="2" id="KW-1133">Transmembrane helix</keyword>
<evidence type="ECO:0008006" key="5">
    <source>
        <dbReference type="Google" id="ProtNLM"/>
    </source>
</evidence>
<gene>
    <name evidence="3" type="ORF">ATK06_0194</name>
</gene>
<evidence type="ECO:0000313" key="3">
    <source>
        <dbReference type="EMBL" id="PFG27145.1"/>
    </source>
</evidence>
<feature type="transmembrane region" description="Helical" evidence="2">
    <location>
        <begin position="34"/>
        <end position="52"/>
    </location>
</feature>
<proteinExistence type="predicted"/>
<evidence type="ECO:0000313" key="4">
    <source>
        <dbReference type="Proteomes" id="UP000221653"/>
    </source>
</evidence>
<dbReference type="Pfam" id="PF11222">
    <property type="entry name" value="DUF3017"/>
    <property type="match status" value="1"/>
</dbReference>
<dbReference type="OrthoDB" id="4411540at2"/>
<protein>
    <recommendedName>
        <fullName evidence="5">DUF3017 family protein</fullName>
    </recommendedName>
</protein>
<evidence type="ECO:0000256" key="1">
    <source>
        <dbReference type="SAM" id="MobiDB-lite"/>
    </source>
</evidence>
<keyword evidence="2" id="KW-0812">Transmembrane</keyword>
<comment type="caution">
    <text evidence="3">The sequence shown here is derived from an EMBL/GenBank/DDBJ whole genome shotgun (WGS) entry which is preliminary data.</text>
</comment>
<feature type="transmembrane region" description="Helical" evidence="2">
    <location>
        <begin position="91"/>
        <end position="110"/>
    </location>
</feature>
<name>A0A2A9DLU2_9CORY</name>
<dbReference type="RefSeq" id="WP_048381493.1">
    <property type="nucleotide sequence ID" value="NZ_LDYE01000011.1"/>
</dbReference>
<keyword evidence="2" id="KW-0472">Membrane</keyword>
<accession>A0A2A9DLU2</accession>
<dbReference type="AlphaFoldDB" id="A0A2A9DLU2"/>